<dbReference type="Proteomes" id="UP000645966">
    <property type="component" value="Unassembled WGS sequence"/>
</dbReference>
<gene>
    <name evidence="1" type="ORF">JDV75_06815</name>
</gene>
<sequence>MKPRPRLAWIRYGGPLPEEQIATAAGRYRAVILQPWETRFAEQLKAHNSDMTVLAYQCLSSIRTYEPGPVYSSGLPPATARDLDTCARRLDGSLIEWARYPGHLQQRVWEPRYREAWVESVVSNFRDSPFDGVMADNDVFDDYYGLCPPLEDGVGLPEIRSALDQLVSAAGRALNDVGKVLVPNIAESRREEGRWRRHSRHGGGLEECWMAWGTSDVERLDLPAVLAQVESLNAPGLTIARTPGTGYPGDPHLTLALAAAWVFAPTSDIAVTATSHDGYDAAPWTELVELDLGEPAPEGVIQLGKGVYGRRLSRGHAVINLCPDRVHLEPRWGGVVLDPWRGIVCSDH</sequence>
<reference evidence="1" key="1">
    <citation type="submission" date="2020-12" db="EMBL/GenBank/DDBJ databases">
        <title>Genome public.</title>
        <authorList>
            <person name="Sun Q."/>
        </authorList>
    </citation>
    <scope>NUCLEOTIDE SEQUENCE</scope>
    <source>
        <strain evidence="1">CCM 8863</strain>
    </source>
</reference>
<name>A0A934I3J4_9CORY</name>
<dbReference type="RefSeq" id="WP_198738517.1">
    <property type="nucleotide sequence ID" value="NZ_JAEIOS010000012.1"/>
</dbReference>
<dbReference type="Pfam" id="PF14885">
    <property type="entry name" value="GHL15"/>
    <property type="match status" value="1"/>
</dbReference>
<evidence type="ECO:0000313" key="1">
    <source>
        <dbReference type="EMBL" id="MBI8989471.1"/>
    </source>
</evidence>
<dbReference type="InterPro" id="IPR029455">
    <property type="entry name" value="GHL15"/>
</dbReference>
<comment type="caution">
    <text evidence="1">The sequence shown here is derived from an EMBL/GenBank/DDBJ whole genome shotgun (WGS) entry which is preliminary data.</text>
</comment>
<dbReference type="EMBL" id="JAEIOS010000012">
    <property type="protein sequence ID" value="MBI8989471.1"/>
    <property type="molecule type" value="Genomic_DNA"/>
</dbReference>
<organism evidence="1 2">
    <name type="scientific">Corynebacterium meridianum</name>
    <dbReference type="NCBI Taxonomy" id="2765363"/>
    <lineage>
        <taxon>Bacteria</taxon>
        <taxon>Bacillati</taxon>
        <taxon>Actinomycetota</taxon>
        <taxon>Actinomycetes</taxon>
        <taxon>Mycobacteriales</taxon>
        <taxon>Corynebacteriaceae</taxon>
        <taxon>Corynebacterium</taxon>
    </lineage>
</organism>
<proteinExistence type="predicted"/>
<protein>
    <submittedName>
        <fullName evidence="1">Uncharacterized protein</fullName>
    </submittedName>
</protein>
<dbReference type="AlphaFoldDB" id="A0A934I3J4"/>
<evidence type="ECO:0000313" key="2">
    <source>
        <dbReference type="Proteomes" id="UP000645966"/>
    </source>
</evidence>
<accession>A0A934I3J4</accession>
<keyword evidence="2" id="KW-1185">Reference proteome</keyword>